<dbReference type="Gene3D" id="3.40.630.30">
    <property type="match status" value="2"/>
</dbReference>
<dbReference type="CDD" id="cd04301">
    <property type="entry name" value="NAT_SF"/>
    <property type="match status" value="1"/>
</dbReference>
<accession>A0A2N5N273</accession>
<dbReference type="SUPFAM" id="SSF55729">
    <property type="entry name" value="Acyl-CoA N-acyltransferases (Nat)"/>
    <property type="match status" value="2"/>
</dbReference>
<dbReference type="InterPro" id="IPR016181">
    <property type="entry name" value="Acyl_CoA_acyltransferase"/>
</dbReference>
<proteinExistence type="predicted"/>
<name>A0A2N5N273_9BACL</name>
<dbReference type="RefSeq" id="WP_101808553.1">
    <property type="nucleotide sequence ID" value="NZ_NFEZ01000004.1"/>
</dbReference>
<evidence type="ECO:0000313" key="3">
    <source>
        <dbReference type="Proteomes" id="UP000234789"/>
    </source>
</evidence>
<organism evidence="2 3">
    <name type="scientific">Paenibacillus pasadenensis</name>
    <dbReference type="NCBI Taxonomy" id="217090"/>
    <lineage>
        <taxon>Bacteria</taxon>
        <taxon>Bacillati</taxon>
        <taxon>Bacillota</taxon>
        <taxon>Bacilli</taxon>
        <taxon>Bacillales</taxon>
        <taxon>Paenibacillaceae</taxon>
        <taxon>Paenibacillus</taxon>
    </lineage>
</organism>
<reference evidence="2 3" key="1">
    <citation type="submission" date="2017-05" db="EMBL/GenBank/DDBJ databases">
        <title>Functional genome analysis of Paenibacillus pasadenensis strain R16: insights on endophytic life style and antifungal activity.</title>
        <authorList>
            <person name="Passera A."/>
            <person name="Marcolungo L."/>
            <person name="Casati P."/>
            <person name="Brasca M."/>
            <person name="Quaglino F."/>
            <person name="Delledonne M."/>
        </authorList>
    </citation>
    <scope>NUCLEOTIDE SEQUENCE [LARGE SCALE GENOMIC DNA]</scope>
    <source>
        <strain evidence="2 3">R16</strain>
    </source>
</reference>
<dbReference type="AlphaFoldDB" id="A0A2N5N273"/>
<comment type="caution">
    <text evidence="2">The sequence shown here is derived from an EMBL/GenBank/DDBJ whole genome shotgun (WGS) entry which is preliminary data.</text>
</comment>
<dbReference type="EMBL" id="NFEZ01000004">
    <property type="protein sequence ID" value="PLT44425.1"/>
    <property type="molecule type" value="Genomic_DNA"/>
</dbReference>
<dbReference type="GO" id="GO:0016747">
    <property type="term" value="F:acyltransferase activity, transferring groups other than amino-acyl groups"/>
    <property type="evidence" value="ECO:0007669"/>
    <property type="project" value="InterPro"/>
</dbReference>
<evidence type="ECO:0000313" key="2">
    <source>
        <dbReference type="EMBL" id="PLT44425.1"/>
    </source>
</evidence>
<feature type="domain" description="N-acetyltransferase" evidence="1">
    <location>
        <begin position="17"/>
        <end position="179"/>
    </location>
</feature>
<dbReference type="PROSITE" id="PS51186">
    <property type="entry name" value="GNAT"/>
    <property type="match status" value="2"/>
</dbReference>
<keyword evidence="3" id="KW-1185">Reference proteome</keyword>
<protein>
    <recommendedName>
        <fullName evidence="1">N-acetyltransferase domain-containing protein</fullName>
    </recommendedName>
</protein>
<dbReference type="Proteomes" id="UP000234789">
    <property type="component" value="Unassembled WGS sequence"/>
</dbReference>
<feature type="domain" description="N-acetyltransferase" evidence="1">
    <location>
        <begin position="208"/>
        <end position="346"/>
    </location>
</feature>
<gene>
    <name evidence="2" type="ORF">B8V81_2856</name>
</gene>
<evidence type="ECO:0000259" key="1">
    <source>
        <dbReference type="PROSITE" id="PS51186"/>
    </source>
</evidence>
<sequence length="351" mass="38599">MTLIIEPCGLDRKPILMNLYPLYLHDLAGIRGVRPNRHGVFEEEDDIRTLQEQQAEFAIWWEKEGLLFPYLIVEDGLPAGFALVASGPYAVDGSEFTLQEFFLLRPYRGQGRAERAACEVFRRHPGRWALFTTASERNAGAVSFWRRTLLGAAGDGGYEETDEDMEYYGFGKLFRFRIGEALSRASAPPAARAADAARRAGSPPASGFAVRPAVPADLDALAELDALVVGHGGRREALAAYAAAGCCLVAEREGRLSGCAAWDRSFFGRPFLQLLIVHPGERRTGIGRRLLQSWLERGPGERAFTSTNRSNEPMRALLEAAGFEPSGIVDHLDEGDPELIFSRMVASDDPV</sequence>
<dbReference type="InterPro" id="IPR000182">
    <property type="entry name" value="GNAT_dom"/>
</dbReference>
<dbReference type="Pfam" id="PF00583">
    <property type="entry name" value="Acetyltransf_1"/>
    <property type="match status" value="1"/>
</dbReference>